<organism evidence="2 3">
    <name type="scientific">Steinernema glaseri</name>
    <dbReference type="NCBI Taxonomy" id="37863"/>
    <lineage>
        <taxon>Eukaryota</taxon>
        <taxon>Metazoa</taxon>
        <taxon>Ecdysozoa</taxon>
        <taxon>Nematoda</taxon>
        <taxon>Chromadorea</taxon>
        <taxon>Rhabditida</taxon>
        <taxon>Tylenchina</taxon>
        <taxon>Panagrolaimomorpha</taxon>
        <taxon>Strongyloidoidea</taxon>
        <taxon>Steinernematidae</taxon>
        <taxon>Steinernema</taxon>
    </lineage>
</organism>
<evidence type="ECO:0000256" key="1">
    <source>
        <dbReference type="SAM" id="MobiDB-lite"/>
    </source>
</evidence>
<evidence type="ECO:0000313" key="2">
    <source>
        <dbReference type="Proteomes" id="UP000095287"/>
    </source>
</evidence>
<reference evidence="3" key="1">
    <citation type="submission" date="2016-11" db="UniProtKB">
        <authorList>
            <consortium name="WormBaseParasite"/>
        </authorList>
    </citation>
    <scope>IDENTIFICATION</scope>
</reference>
<feature type="region of interest" description="Disordered" evidence="1">
    <location>
        <begin position="54"/>
        <end position="73"/>
    </location>
</feature>
<dbReference type="WBParaSite" id="L893_g25557.t1">
    <property type="protein sequence ID" value="L893_g25557.t1"/>
    <property type="gene ID" value="L893_g25557"/>
</dbReference>
<sequence length="124" mass="14167">MIDSIERFDSCLDRNWRPWRLKLYLLKITSTWSHVGELLVTMFVVKKGRTVLTPFGSGGEENGGERTLPLFSPARCGDAPLARRPRSIGGVDDDEMDDIAPLLAAERCRKAGRRRRRRRRRAAD</sequence>
<protein>
    <submittedName>
        <fullName evidence="3">Uncharacterized protein</fullName>
    </submittedName>
</protein>
<dbReference type="AlphaFoldDB" id="A0A1I7ZDW6"/>
<evidence type="ECO:0000313" key="3">
    <source>
        <dbReference type="WBParaSite" id="L893_g25557.t1"/>
    </source>
</evidence>
<dbReference type="Proteomes" id="UP000095287">
    <property type="component" value="Unplaced"/>
</dbReference>
<accession>A0A1I7ZDW6</accession>
<name>A0A1I7ZDW6_9BILA</name>
<proteinExistence type="predicted"/>
<keyword evidence="2" id="KW-1185">Reference proteome</keyword>